<dbReference type="Gene3D" id="2.20.200.10">
    <property type="entry name" value="Outer membrane efflux proteins (OEP)"/>
    <property type="match status" value="1"/>
</dbReference>
<keyword evidence="2" id="KW-1134">Transmembrane beta strand</keyword>
<dbReference type="PANTHER" id="PTHR30203:SF33">
    <property type="entry name" value="BLR4455 PROTEIN"/>
    <property type="match status" value="1"/>
</dbReference>
<sequence length="491" mass="53416">MADYGASSACTRRGAVSVLCVLVSGCVSLAPAPVTPPLPVAADWPADAPHDPDANVHAPELPWERYFVEPSLQQLIQSALRNNRDLRIAVLRVEEARAAYRISRADAWPTLAVGMQASRARVPGDLNLTGHSLVSGDDEAYVGISSWELDLWGRVRDLKSGALETYLATDAARAAVRVSLIAQVADGYLGLRELDERVALARRTEESRAEAFRIFTRRHDVGAISKLELTEVQTLLTQAQALRTQLEQARAIQAHALGRLVGDGTDALTASGHFDDAAIFGELQVGLPSRLLVDRPDIMASEHQLRAADFSIGAARAAFFPRIALTATWGTASAELDGLFDAGSRAWTFVPTFSLPIFDGGRRRANLDVTRVRREIAVADYERTVQNAFREVADALAARQWLDRQVRFQRMTVDTQIERARLAQLRYDSGAAPYLEVLDAQRALLAAEQEWVQARRALLSSRVALYAALGGGAGVDVAPSYSSTPATAQSR</sequence>
<accession>A0ABT9SV91</accession>
<dbReference type="EMBL" id="JAUSSK010000001">
    <property type="protein sequence ID" value="MDQ0007897.1"/>
    <property type="molecule type" value="Genomic_DNA"/>
</dbReference>
<reference evidence="3 4" key="1">
    <citation type="submission" date="2023-07" db="EMBL/GenBank/DDBJ databases">
        <title>Sorghum-associated microbial communities from plants grown in Nebraska, USA.</title>
        <authorList>
            <person name="Schachtman D."/>
        </authorList>
    </citation>
    <scope>NUCLEOTIDE SEQUENCE [LARGE SCALE GENOMIC DNA]</scope>
    <source>
        <strain evidence="3 4">CC60</strain>
    </source>
</reference>
<dbReference type="Proteomes" id="UP001237737">
    <property type="component" value="Unassembled WGS sequence"/>
</dbReference>
<comment type="caution">
    <text evidence="3">The sequence shown here is derived from an EMBL/GenBank/DDBJ whole genome shotgun (WGS) entry which is preliminary data.</text>
</comment>
<evidence type="ECO:0000256" key="2">
    <source>
        <dbReference type="RuleBase" id="RU362097"/>
    </source>
</evidence>
<dbReference type="InterPro" id="IPR010131">
    <property type="entry name" value="MdtP/NodT-like"/>
</dbReference>
<proteinExistence type="inferred from homology"/>
<comment type="subcellular location">
    <subcellularLocation>
        <location evidence="2">Cell outer membrane</location>
        <topology evidence="2">Lipid-anchor</topology>
    </subcellularLocation>
</comment>
<evidence type="ECO:0000313" key="4">
    <source>
        <dbReference type="Proteomes" id="UP001237737"/>
    </source>
</evidence>
<dbReference type="RefSeq" id="WP_306846407.1">
    <property type="nucleotide sequence ID" value="NZ_JAUSSK010000001.1"/>
</dbReference>
<dbReference type="PANTHER" id="PTHR30203">
    <property type="entry name" value="OUTER MEMBRANE CATION EFFLUX PROTEIN"/>
    <property type="match status" value="1"/>
</dbReference>
<name>A0ABT9SV91_9GAMM</name>
<keyword evidence="4" id="KW-1185">Reference proteome</keyword>
<dbReference type="InterPro" id="IPR003423">
    <property type="entry name" value="OMP_efflux"/>
</dbReference>
<dbReference type="Gene3D" id="1.20.1600.10">
    <property type="entry name" value="Outer membrane efflux proteins (OEP)"/>
    <property type="match status" value="1"/>
</dbReference>
<gene>
    <name evidence="3" type="ORF">J2T07_000056</name>
</gene>
<keyword evidence="2 3" id="KW-0449">Lipoprotein</keyword>
<protein>
    <submittedName>
        <fullName evidence="3">NodT family efflux transporter outer membrane factor (OMF) lipoprotein</fullName>
    </submittedName>
</protein>
<keyword evidence="2" id="KW-0812">Transmembrane</keyword>
<dbReference type="SUPFAM" id="SSF56954">
    <property type="entry name" value="Outer membrane efflux proteins (OEP)"/>
    <property type="match status" value="1"/>
</dbReference>
<dbReference type="NCBIfam" id="TIGR01845">
    <property type="entry name" value="outer_NodT"/>
    <property type="match status" value="1"/>
</dbReference>
<evidence type="ECO:0000313" key="3">
    <source>
        <dbReference type="EMBL" id="MDQ0007897.1"/>
    </source>
</evidence>
<keyword evidence="2" id="KW-0564">Palmitate</keyword>
<organism evidence="3 4">
    <name type="scientific">Luteibacter jiangsuensis</name>
    <dbReference type="NCBI Taxonomy" id="637577"/>
    <lineage>
        <taxon>Bacteria</taxon>
        <taxon>Pseudomonadati</taxon>
        <taxon>Pseudomonadota</taxon>
        <taxon>Gammaproteobacteria</taxon>
        <taxon>Lysobacterales</taxon>
        <taxon>Rhodanobacteraceae</taxon>
        <taxon>Luteibacter</taxon>
    </lineage>
</organism>
<evidence type="ECO:0000256" key="1">
    <source>
        <dbReference type="ARBA" id="ARBA00007613"/>
    </source>
</evidence>
<comment type="similarity">
    <text evidence="1 2">Belongs to the outer membrane factor (OMF) (TC 1.B.17) family.</text>
</comment>
<dbReference type="Pfam" id="PF02321">
    <property type="entry name" value="OEP"/>
    <property type="match status" value="2"/>
</dbReference>
<keyword evidence="2" id="KW-0472">Membrane</keyword>